<dbReference type="AlphaFoldDB" id="A0A9P6E1T8"/>
<dbReference type="OrthoDB" id="3363734at2759"/>
<protein>
    <submittedName>
        <fullName evidence="2">Uncharacterized protein</fullName>
    </submittedName>
</protein>
<evidence type="ECO:0000313" key="3">
    <source>
        <dbReference type="Proteomes" id="UP000886523"/>
    </source>
</evidence>
<evidence type="ECO:0000313" key="2">
    <source>
        <dbReference type="EMBL" id="KAF9519085.1"/>
    </source>
</evidence>
<name>A0A9P6E1T8_9AGAM</name>
<keyword evidence="3" id="KW-1185">Reference proteome</keyword>
<dbReference type="EMBL" id="MU128920">
    <property type="protein sequence ID" value="KAF9519085.1"/>
    <property type="molecule type" value="Genomic_DNA"/>
</dbReference>
<gene>
    <name evidence="2" type="ORF">BS47DRAFT_1482331</name>
</gene>
<reference evidence="2" key="1">
    <citation type="journal article" date="2020" name="Nat. Commun.">
        <title>Large-scale genome sequencing of mycorrhizal fungi provides insights into the early evolution of symbiotic traits.</title>
        <authorList>
            <person name="Miyauchi S."/>
            <person name="Kiss E."/>
            <person name="Kuo A."/>
            <person name="Drula E."/>
            <person name="Kohler A."/>
            <person name="Sanchez-Garcia M."/>
            <person name="Morin E."/>
            <person name="Andreopoulos B."/>
            <person name="Barry K.W."/>
            <person name="Bonito G."/>
            <person name="Buee M."/>
            <person name="Carver A."/>
            <person name="Chen C."/>
            <person name="Cichocki N."/>
            <person name="Clum A."/>
            <person name="Culley D."/>
            <person name="Crous P.W."/>
            <person name="Fauchery L."/>
            <person name="Girlanda M."/>
            <person name="Hayes R.D."/>
            <person name="Keri Z."/>
            <person name="LaButti K."/>
            <person name="Lipzen A."/>
            <person name="Lombard V."/>
            <person name="Magnuson J."/>
            <person name="Maillard F."/>
            <person name="Murat C."/>
            <person name="Nolan M."/>
            <person name="Ohm R.A."/>
            <person name="Pangilinan J."/>
            <person name="Pereira M.F."/>
            <person name="Perotto S."/>
            <person name="Peter M."/>
            <person name="Pfister S."/>
            <person name="Riley R."/>
            <person name="Sitrit Y."/>
            <person name="Stielow J.B."/>
            <person name="Szollosi G."/>
            <person name="Zifcakova L."/>
            <person name="Stursova M."/>
            <person name="Spatafora J.W."/>
            <person name="Tedersoo L."/>
            <person name="Vaario L.M."/>
            <person name="Yamada A."/>
            <person name="Yan M."/>
            <person name="Wang P."/>
            <person name="Xu J."/>
            <person name="Bruns T."/>
            <person name="Baldrian P."/>
            <person name="Vilgalys R."/>
            <person name="Dunand C."/>
            <person name="Henrissat B."/>
            <person name="Grigoriev I.V."/>
            <person name="Hibbett D."/>
            <person name="Nagy L.G."/>
            <person name="Martin F.M."/>
        </authorList>
    </citation>
    <scope>NUCLEOTIDE SEQUENCE</scope>
    <source>
        <strain evidence="2">UP504</strain>
    </source>
</reference>
<dbReference type="Proteomes" id="UP000886523">
    <property type="component" value="Unassembled WGS sequence"/>
</dbReference>
<feature type="region of interest" description="Disordered" evidence="1">
    <location>
        <begin position="103"/>
        <end position="131"/>
    </location>
</feature>
<comment type="caution">
    <text evidence="2">The sequence shown here is derived from an EMBL/GenBank/DDBJ whole genome shotgun (WGS) entry which is preliminary data.</text>
</comment>
<organism evidence="2 3">
    <name type="scientific">Hydnum rufescens UP504</name>
    <dbReference type="NCBI Taxonomy" id="1448309"/>
    <lineage>
        <taxon>Eukaryota</taxon>
        <taxon>Fungi</taxon>
        <taxon>Dikarya</taxon>
        <taxon>Basidiomycota</taxon>
        <taxon>Agaricomycotina</taxon>
        <taxon>Agaricomycetes</taxon>
        <taxon>Cantharellales</taxon>
        <taxon>Hydnaceae</taxon>
        <taxon>Hydnum</taxon>
    </lineage>
</organism>
<evidence type="ECO:0000256" key="1">
    <source>
        <dbReference type="SAM" id="MobiDB-lite"/>
    </source>
</evidence>
<accession>A0A9P6E1T8</accession>
<sequence>MRPALKAASPMALSPVELPPLPNFRPISSFTVDSSPSDVATAILQLSPFSLLIAPCGVPDLLPTQILVRRKIALSPLCTTVHTDTAISSCLSQYFTPLIPVGESASPPPSPLPSAFQAHQEAMGLRTATSD</sequence>
<proteinExistence type="predicted"/>